<evidence type="ECO:0000259" key="1">
    <source>
        <dbReference type="Pfam" id="PF06114"/>
    </source>
</evidence>
<dbReference type="Gene3D" id="1.10.10.2910">
    <property type="match status" value="1"/>
</dbReference>
<organism evidence="2 3">
    <name type="scientific">Castellaniella defragrans</name>
    <name type="common">Alcaligenes defragrans</name>
    <dbReference type="NCBI Taxonomy" id="75697"/>
    <lineage>
        <taxon>Bacteria</taxon>
        <taxon>Pseudomonadati</taxon>
        <taxon>Pseudomonadota</taxon>
        <taxon>Betaproteobacteria</taxon>
        <taxon>Burkholderiales</taxon>
        <taxon>Alcaligenaceae</taxon>
        <taxon>Castellaniella</taxon>
    </lineage>
</organism>
<dbReference type="PANTHER" id="PTHR43236:SF2">
    <property type="entry name" value="BLL0069 PROTEIN"/>
    <property type="match status" value="1"/>
</dbReference>
<accession>A0A7W9TQJ2</accession>
<reference evidence="2 3" key="1">
    <citation type="submission" date="2020-08" db="EMBL/GenBank/DDBJ databases">
        <title>Genomic Encyclopedia of Type Strains, Phase IV (KMG-IV): sequencing the most valuable type-strain genomes for metagenomic binning, comparative biology and taxonomic classification.</title>
        <authorList>
            <person name="Goeker M."/>
        </authorList>
    </citation>
    <scope>NUCLEOTIDE SEQUENCE [LARGE SCALE GENOMIC DNA]</scope>
    <source>
        <strain evidence="2 3">DSM 12141</strain>
    </source>
</reference>
<sequence>MMDMQRFGDPNRFEISARWLEDREPRERLPKEYGWSMGELCIKVGGVILTEHRIHGRSQDAIQWYLGPVVSWMLKQWKWLMHEEAYVWPTRAGDSAAFTVTADLERYMGSDFPRDKEIYKRVKSWWIRHALRSADPSALYPHIFIRRVEDNIEVSWLDKQPEFAPTGFELSLNPGTALLAVDEVAAPLWDFLRWATSSARPATECDRTQVDALRTRLDSVLRSQPAELEAVHVTNEILNIIREGVQAGRWTPNRRALATPPVITGFDAPVLMFGGLNVDIGAHDARALFDVLIRQHQGHEHEQLNALVSSPSIYEYLQPYAHGYELAYQIRESLRIDPCTAFIDIEQLLTDLGITILETHLETSGIRGVAIAGQDFSPAIVINASHKFNSNSRGRRFTLAHEFCHILFDRSRARRLSHISGPWSSARVEKRANAFAAMFLATPHALEKALSTKDPREASTIKHLANKFEIGTAALLEHLRNLDLISDDDFQTISGYRHHPSSPMR</sequence>
<dbReference type="RefSeq" id="WP_211369299.1">
    <property type="nucleotide sequence ID" value="NZ_JACHIB010000015.1"/>
</dbReference>
<evidence type="ECO:0000313" key="3">
    <source>
        <dbReference type="Proteomes" id="UP000541136"/>
    </source>
</evidence>
<gene>
    <name evidence="2" type="ORF">HNR28_002587</name>
</gene>
<proteinExistence type="predicted"/>
<evidence type="ECO:0000313" key="2">
    <source>
        <dbReference type="EMBL" id="MBB6084541.1"/>
    </source>
</evidence>
<protein>
    <submittedName>
        <fullName evidence="2">Zn-dependent peptidase ImmA (M78 family)</fullName>
    </submittedName>
</protein>
<dbReference type="AlphaFoldDB" id="A0A7W9TQJ2"/>
<dbReference type="EMBL" id="JACHIB010000015">
    <property type="protein sequence ID" value="MBB6084541.1"/>
    <property type="molecule type" value="Genomic_DNA"/>
</dbReference>
<name>A0A7W9TQJ2_CASDE</name>
<feature type="domain" description="IrrE N-terminal-like" evidence="1">
    <location>
        <begin position="351"/>
        <end position="478"/>
    </location>
</feature>
<dbReference type="InterPro" id="IPR010359">
    <property type="entry name" value="IrrE_HExxH"/>
</dbReference>
<dbReference type="Proteomes" id="UP000541136">
    <property type="component" value="Unassembled WGS sequence"/>
</dbReference>
<comment type="caution">
    <text evidence="2">The sequence shown here is derived from an EMBL/GenBank/DDBJ whole genome shotgun (WGS) entry which is preliminary data.</text>
</comment>
<dbReference type="InterPro" id="IPR052345">
    <property type="entry name" value="Rad_response_metalloprotease"/>
</dbReference>
<dbReference type="PANTHER" id="PTHR43236">
    <property type="entry name" value="ANTITOXIN HIGA1"/>
    <property type="match status" value="1"/>
</dbReference>
<dbReference type="Pfam" id="PF06114">
    <property type="entry name" value="Peptidase_M78"/>
    <property type="match status" value="1"/>
</dbReference>